<evidence type="ECO:0008006" key="4">
    <source>
        <dbReference type="Google" id="ProtNLM"/>
    </source>
</evidence>
<dbReference type="Proteomes" id="UP001501147">
    <property type="component" value="Unassembled WGS sequence"/>
</dbReference>
<dbReference type="Pfam" id="PF14013">
    <property type="entry name" value="MT0933_antitox"/>
    <property type="match status" value="1"/>
</dbReference>
<feature type="region of interest" description="Disordered" evidence="1">
    <location>
        <begin position="1"/>
        <end position="60"/>
    </location>
</feature>
<comment type="caution">
    <text evidence="2">The sequence shown here is derived from an EMBL/GenBank/DDBJ whole genome shotgun (WGS) entry which is preliminary data.</text>
</comment>
<evidence type="ECO:0000256" key="1">
    <source>
        <dbReference type="SAM" id="MobiDB-lite"/>
    </source>
</evidence>
<dbReference type="InterPro" id="IPR028037">
    <property type="entry name" value="Antitoxin_Rv0909/MT0933"/>
</dbReference>
<feature type="compositionally biased region" description="Basic and acidic residues" evidence="1">
    <location>
        <begin position="1"/>
        <end position="17"/>
    </location>
</feature>
<evidence type="ECO:0000313" key="3">
    <source>
        <dbReference type="Proteomes" id="UP001501147"/>
    </source>
</evidence>
<sequence length="60" mass="6644">MSMMDKLKSMLKGHEDQAGQGVDRAGDTVDKKTQGSYEGQVDTAQDRMKDQFGRGEQPPK</sequence>
<accession>A0ABP8ZVA1</accession>
<feature type="compositionally biased region" description="Basic and acidic residues" evidence="1">
    <location>
        <begin position="24"/>
        <end position="33"/>
    </location>
</feature>
<evidence type="ECO:0000313" key="2">
    <source>
        <dbReference type="EMBL" id="GAA4766306.1"/>
    </source>
</evidence>
<feature type="compositionally biased region" description="Basic and acidic residues" evidence="1">
    <location>
        <begin position="44"/>
        <end position="60"/>
    </location>
</feature>
<reference evidence="3" key="1">
    <citation type="journal article" date="2019" name="Int. J. Syst. Evol. Microbiol.">
        <title>The Global Catalogue of Microorganisms (GCM) 10K type strain sequencing project: providing services to taxonomists for standard genome sequencing and annotation.</title>
        <authorList>
            <consortium name="The Broad Institute Genomics Platform"/>
            <consortium name="The Broad Institute Genome Sequencing Center for Infectious Disease"/>
            <person name="Wu L."/>
            <person name="Ma J."/>
        </authorList>
    </citation>
    <scope>NUCLEOTIDE SEQUENCE [LARGE SCALE GENOMIC DNA]</scope>
    <source>
        <strain evidence="3">JCM 18324</strain>
    </source>
</reference>
<dbReference type="EMBL" id="BAABJV010000002">
    <property type="protein sequence ID" value="GAA4766306.1"/>
    <property type="molecule type" value="Genomic_DNA"/>
</dbReference>
<gene>
    <name evidence="2" type="ORF">GCM10023329_10590</name>
</gene>
<keyword evidence="3" id="KW-1185">Reference proteome</keyword>
<name>A0ABP8ZVA1_9ACTN</name>
<proteinExistence type="predicted"/>
<dbReference type="RefSeq" id="WP_345610011.1">
    <property type="nucleotide sequence ID" value="NZ_BAABJV010000002.1"/>
</dbReference>
<protein>
    <recommendedName>
        <fullName evidence="4">Kanamycin biosynthetic protein</fullName>
    </recommendedName>
</protein>
<organism evidence="2 3">
    <name type="scientific">Streptomyces sanyensis</name>
    <dbReference type="NCBI Taxonomy" id="568869"/>
    <lineage>
        <taxon>Bacteria</taxon>
        <taxon>Bacillati</taxon>
        <taxon>Actinomycetota</taxon>
        <taxon>Actinomycetes</taxon>
        <taxon>Kitasatosporales</taxon>
        <taxon>Streptomycetaceae</taxon>
        <taxon>Streptomyces</taxon>
    </lineage>
</organism>